<evidence type="ECO:0000256" key="3">
    <source>
        <dbReference type="ARBA" id="ARBA00022692"/>
    </source>
</evidence>
<dbReference type="InterPro" id="IPR032675">
    <property type="entry name" value="LRR_dom_sf"/>
</dbReference>
<evidence type="ECO:0000256" key="7">
    <source>
        <dbReference type="ARBA" id="ARBA00023136"/>
    </source>
</evidence>
<gene>
    <name evidence="8" type="primary">LRFN1L_1</name>
    <name evidence="8" type="ORF">AMECASPLE_009887</name>
</gene>
<dbReference type="InterPro" id="IPR050467">
    <property type="entry name" value="LRFN"/>
</dbReference>
<evidence type="ECO:0000256" key="6">
    <source>
        <dbReference type="ARBA" id="ARBA00022989"/>
    </source>
</evidence>
<evidence type="ECO:0000256" key="4">
    <source>
        <dbReference type="ARBA" id="ARBA00022729"/>
    </source>
</evidence>
<sequence>MAPTFSMDMEASEDICVFVFIRLDMTSNKLKKIPPDPLFLRIPVYAKMKGSPLTALVLSFGGNPLHCNCELVWLRRVTREDDLETCASPKDLAGKYFWTIREGRGGAGAYLQQSLGRGGVSGPSQDTQGNQPCTHSYLRVI</sequence>
<evidence type="ECO:0000256" key="1">
    <source>
        <dbReference type="ARBA" id="ARBA00004251"/>
    </source>
</evidence>
<keyword evidence="7" id="KW-0472">Membrane</keyword>
<protein>
    <submittedName>
        <fullName evidence="8">Leucine-rich repeat and fibronectin type III domain-containing protein 1-like protein</fullName>
    </submittedName>
</protein>
<comment type="caution">
    <text evidence="8">The sequence shown here is derived from an EMBL/GenBank/DDBJ whole genome shotgun (WGS) entry which is preliminary data.</text>
</comment>
<dbReference type="Proteomes" id="UP001469553">
    <property type="component" value="Unassembled WGS sequence"/>
</dbReference>
<organism evidence="8 9">
    <name type="scientific">Ameca splendens</name>
    <dbReference type="NCBI Taxonomy" id="208324"/>
    <lineage>
        <taxon>Eukaryota</taxon>
        <taxon>Metazoa</taxon>
        <taxon>Chordata</taxon>
        <taxon>Craniata</taxon>
        <taxon>Vertebrata</taxon>
        <taxon>Euteleostomi</taxon>
        <taxon>Actinopterygii</taxon>
        <taxon>Neopterygii</taxon>
        <taxon>Teleostei</taxon>
        <taxon>Neoteleostei</taxon>
        <taxon>Acanthomorphata</taxon>
        <taxon>Ovalentaria</taxon>
        <taxon>Atherinomorphae</taxon>
        <taxon>Cyprinodontiformes</taxon>
        <taxon>Goodeidae</taxon>
        <taxon>Ameca</taxon>
    </lineage>
</organism>
<name>A0ABV0ZA52_9TELE</name>
<evidence type="ECO:0000256" key="5">
    <source>
        <dbReference type="ARBA" id="ARBA00022889"/>
    </source>
</evidence>
<proteinExistence type="predicted"/>
<keyword evidence="9" id="KW-1185">Reference proteome</keyword>
<evidence type="ECO:0000313" key="8">
    <source>
        <dbReference type="EMBL" id="MEQ2302749.1"/>
    </source>
</evidence>
<keyword evidence="3" id="KW-0812">Transmembrane</keyword>
<evidence type="ECO:0000256" key="2">
    <source>
        <dbReference type="ARBA" id="ARBA00022475"/>
    </source>
</evidence>
<keyword evidence="2" id="KW-1003">Cell membrane</keyword>
<comment type="subcellular location">
    <subcellularLocation>
        <location evidence="1">Cell membrane</location>
        <topology evidence="1">Single-pass type I membrane protein</topology>
    </subcellularLocation>
</comment>
<dbReference type="PANTHER" id="PTHR45842">
    <property type="entry name" value="SYNAPTIC ADHESION-LIKE MOLECULE SALM"/>
    <property type="match status" value="1"/>
</dbReference>
<accession>A0ABV0ZA52</accession>
<keyword evidence="5" id="KW-0130">Cell adhesion</keyword>
<dbReference type="Gene3D" id="3.80.10.10">
    <property type="entry name" value="Ribonuclease Inhibitor"/>
    <property type="match status" value="1"/>
</dbReference>
<keyword evidence="6" id="KW-1133">Transmembrane helix</keyword>
<dbReference type="SUPFAM" id="SSF52058">
    <property type="entry name" value="L domain-like"/>
    <property type="match status" value="1"/>
</dbReference>
<keyword evidence="4" id="KW-0732">Signal</keyword>
<evidence type="ECO:0000313" key="9">
    <source>
        <dbReference type="Proteomes" id="UP001469553"/>
    </source>
</evidence>
<reference evidence="8 9" key="1">
    <citation type="submission" date="2021-06" db="EMBL/GenBank/DDBJ databases">
        <authorList>
            <person name="Palmer J.M."/>
        </authorList>
    </citation>
    <scope>NUCLEOTIDE SEQUENCE [LARGE SCALE GENOMIC DNA]</scope>
    <source>
        <strain evidence="8 9">AS_MEX2019</strain>
        <tissue evidence="8">Muscle</tissue>
    </source>
</reference>
<dbReference type="PANTHER" id="PTHR45842:SF5">
    <property type="entry name" value="LEUCINE-RICH REPEAT AND FIBRONECTIN TYPE-III DOMAIN-CONTAINING PROTEIN 3"/>
    <property type="match status" value="1"/>
</dbReference>
<dbReference type="EMBL" id="JAHRIP010056991">
    <property type="protein sequence ID" value="MEQ2302749.1"/>
    <property type="molecule type" value="Genomic_DNA"/>
</dbReference>